<dbReference type="EMBL" id="CP113432">
    <property type="protein sequence ID" value="WAI51923.1"/>
    <property type="molecule type" value="Genomic_DNA"/>
</dbReference>
<accession>A0ABY7A494</accession>
<evidence type="ECO:0000313" key="7">
    <source>
        <dbReference type="EMBL" id="WAI51923.1"/>
    </source>
</evidence>
<protein>
    <submittedName>
        <fullName evidence="7">Cytochrome C</fullName>
    </submittedName>
</protein>
<keyword evidence="2 4" id="KW-0479">Metal-binding</keyword>
<evidence type="ECO:0000256" key="2">
    <source>
        <dbReference type="ARBA" id="ARBA00022723"/>
    </source>
</evidence>
<evidence type="ECO:0000256" key="4">
    <source>
        <dbReference type="PROSITE-ProRule" id="PRU00433"/>
    </source>
</evidence>
<evidence type="ECO:0000256" key="1">
    <source>
        <dbReference type="ARBA" id="ARBA00022617"/>
    </source>
</evidence>
<dbReference type="PROSITE" id="PS51007">
    <property type="entry name" value="CYTC"/>
    <property type="match status" value="1"/>
</dbReference>
<evidence type="ECO:0000256" key="3">
    <source>
        <dbReference type="ARBA" id="ARBA00023004"/>
    </source>
</evidence>
<dbReference type="Proteomes" id="UP001163624">
    <property type="component" value="Chromosome"/>
</dbReference>
<keyword evidence="3 4" id="KW-0408">Iron</keyword>
<organism evidence="7 8">
    <name type="scientific">Pseudomonas triclosanedens</name>
    <dbReference type="NCBI Taxonomy" id="2961893"/>
    <lineage>
        <taxon>Bacteria</taxon>
        <taxon>Pseudomonadati</taxon>
        <taxon>Pseudomonadota</taxon>
        <taxon>Gammaproteobacteria</taxon>
        <taxon>Pseudomonadales</taxon>
        <taxon>Pseudomonadaceae</taxon>
        <taxon>Pseudomonas</taxon>
    </lineage>
</organism>
<name>A0ABY7A494_9PSED</name>
<dbReference type="InterPro" id="IPR036909">
    <property type="entry name" value="Cyt_c-like_dom_sf"/>
</dbReference>
<dbReference type="SUPFAM" id="SSF46626">
    <property type="entry name" value="Cytochrome c"/>
    <property type="match status" value="1"/>
</dbReference>
<keyword evidence="1 4" id="KW-0349">Heme</keyword>
<evidence type="ECO:0000259" key="6">
    <source>
        <dbReference type="PROSITE" id="PS51007"/>
    </source>
</evidence>
<proteinExistence type="predicted"/>
<feature type="chain" id="PRO_5046958858" evidence="5">
    <location>
        <begin position="28"/>
        <end position="163"/>
    </location>
</feature>
<sequence>MPSFPRVGALSGCLCLPLMSLSAPTPAADSDSLQRGRYLVQIAGCNDCHTAGYAMAPEKVPESAWLTGDQLGWSGPWGTTYPSNLRLYMQGYSEEQWLANARQASFRPPMPSHVLRIMSDDDLRGIYRYLRHLGPAGQIAPAYLPPGTVPQGPVVLFPSPPTL</sequence>
<keyword evidence="5" id="KW-0732">Signal</keyword>
<reference evidence="7" key="1">
    <citation type="submission" date="2022-11" db="EMBL/GenBank/DDBJ databases">
        <title>Pseudomonas triclosanedens sp. nov., a triclosan degrader isolated from activated sludge.</title>
        <authorList>
            <person name="Yin Y."/>
            <person name="Lu Z."/>
        </authorList>
    </citation>
    <scope>NUCLEOTIDE SEQUENCE</scope>
    <source>
        <strain evidence="7">ZM23</strain>
    </source>
</reference>
<feature type="domain" description="Cytochrome c" evidence="6">
    <location>
        <begin position="31"/>
        <end position="134"/>
    </location>
</feature>
<evidence type="ECO:0000313" key="8">
    <source>
        <dbReference type="Proteomes" id="UP001163624"/>
    </source>
</evidence>
<feature type="signal peptide" evidence="5">
    <location>
        <begin position="1"/>
        <end position="27"/>
    </location>
</feature>
<dbReference type="InterPro" id="IPR009056">
    <property type="entry name" value="Cyt_c-like_dom"/>
</dbReference>
<evidence type="ECO:0000256" key="5">
    <source>
        <dbReference type="SAM" id="SignalP"/>
    </source>
</evidence>
<gene>
    <name evidence="7" type="ORF">OU419_11940</name>
</gene>
<dbReference type="RefSeq" id="WP_254473103.1">
    <property type="nucleotide sequence ID" value="NZ_CP113432.1"/>
</dbReference>
<keyword evidence="8" id="KW-1185">Reference proteome</keyword>
<dbReference type="Gene3D" id="1.10.760.10">
    <property type="entry name" value="Cytochrome c-like domain"/>
    <property type="match status" value="1"/>
</dbReference>